<keyword evidence="2 4" id="KW-0472">Membrane</keyword>
<dbReference type="KEGG" id="clac:EG342_24430"/>
<keyword evidence="3" id="KW-0998">Cell outer membrane</keyword>
<dbReference type="PRINTS" id="PR01021">
    <property type="entry name" value="OMPADOMAIN"/>
</dbReference>
<dbReference type="OrthoDB" id="719419at2"/>
<dbReference type="RefSeq" id="WP_103293223.1">
    <property type="nucleotide sequence ID" value="NZ_CP033924.1"/>
</dbReference>
<dbReference type="InterPro" id="IPR036737">
    <property type="entry name" value="OmpA-like_sf"/>
</dbReference>
<dbReference type="EMBL" id="PPEH01000008">
    <property type="protein sequence ID" value="PNW12226.1"/>
    <property type="molecule type" value="Genomic_DNA"/>
</dbReference>
<reference evidence="7 8" key="1">
    <citation type="submission" date="2018-01" db="EMBL/GenBank/DDBJ databases">
        <title>Draft genome sequences of Chryseobacterium lactis NCTC11390, Chryseobacterium oncorhynchi 701B-08, and Chryseobacterium viscerum 687B-08.</title>
        <authorList>
            <person name="Jeong J.-J."/>
            <person name="Lee Y.J."/>
            <person name="Park B."/>
            <person name="Choi I.-G."/>
            <person name="Kim K.D."/>
        </authorList>
    </citation>
    <scope>NUCLEOTIDE SEQUENCE [LARGE SCALE GENOMIC DNA]</scope>
    <source>
        <strain evidence="7 8">NCTC11390</strain>
    </source>
</reference>
<feature type="domain" description="OmpA-like" evidence="5">
    <location>
        <begin position="313"/>
        <end position="438"/>
    </location>
</feature>
<proteinExistence type="predicted"/>
<dbReference type="InterPro" id="IPR006665">
    <property type="entry name" value="OmpA-like"/>
</dbReference>
<sequence length="931" mass="105614">MANKGIKKIDIAPRADNAKIIVNSGDFIGVEPGKPIRFTVSEWYPGTPEADKKKEVVWIRQKSSRKTVIEQLRRPAGYVFEYKFTKKECGILSYYVEASLGGKPDTINKVGKYIFGFCPPRIVDSRWSAKEGGPDVRKDFYFSYGHIIYLYLGTEGLNGKKDLRVEIYRRIRYGGGSKDDLLLRTIDDVEVNDGEINLMVQNTSQWKSTIKDIKNIEELYVKVKDTKSGKYIVDDNNDDIHARFLRIRNELVAQAPKQPQNVVPTKVYMPDKNIERYEPCKFEMINITDITFDKKGEVKTPITIFDNGKGVKNTAAKETIHSTIFYEFNSAIIEGDGETKLNNILRFLLEHQHSTITVDGYACVIGKMEYNKTLSQKRSDIVKKFFTDGGLDPKRIKSLGKGEVNATDDKKGADNIKYKDEKDYKNNRRVDIYFDYFPHDANTIIYHTIGPTATTKRNVTIEVTDFDTKACFRNKALHAREIRLVDIGQVIDAGDKERKFAPPSFNYQVYSDLSRFNALPLQYIWPEWTTPNKIHLHAHSCRFYSNTSKTTALINVFPDIKWDFHFFLNLSNELSVKWQNLTPKKHQEMQSKAGKIGNEKSNKNTAVDFGVTMEANWDRVGNDKYNGHFDATFKFEDKIKWFYKVFSSLKEFSKGVTDQTKGKIRKNSFTSKLPLTIEMKPPNFCFGGEWQLERGQKNRKPLPTIGTAMELYFKADPIIGIDITVDLLDMLIQAGVGVVSGGTANLAAKQVLNEVRAWLADDDHPITLNMYMDLKVFGKISGQTKLNFNTNSDAGGGDGKLTTKIGIELDAGIEVKAKFVVIIAEAYAEGKLKATGKASATFGQSLVYDQKSSTQKTLYYRPEVKFDGLIATVVVKASVGLYIKKGILKSDRKIDLVDFDKTYEILPEFDVIKKLEKYTGISAQIPFIQEG</sequence>
<dbReference type="EMBL" id="CP033924">
    <property type="protein sequence ID" value="AZA84855.1"/>
    <property type="molecule type" value="Genomic_DNA"/>
</dbReference>
<evidence type="ECO:0000313" key="7">
    <source>
        <dbReference type="EMBL" id="PNW12226.1"/>
    </source>
</evidence>
<dbReference type="PROSITE" id="PS51123">
    <property type="entry name" value="OMPA_2"/>
    <property type="match status" value="1"/>
</dbReference>
<dbReference type="Pfam" id="PF00691">
    <property type="entry name" value="OmpA"/>
    <property type="match status" value="1"/>
</dbReference>
<dbReference type="InterPro" id="IPR050330">
    <property type="entry name" value="Bact_OuterMem_StrucFunc"/>
</dbReference>
<accession>A0A3G6RMY1</accession>
<name>A0A3G6RMY1_CHRLC</name>
<dbReference type="Gene3D" id="3.30.1330.60">
    <property type="entry name" value="OmpA-like domain"/>
    <property type="match status" value="1"/>
</dbReference>
<organism evidence="7 8">
    <name type="scientific">Chryseobacterium lactis</name>
    <dbReference type="NCBI Taxonomy" id="1241981"/>
    <lineage>
        <taxon>Bacteria</taxon>
        <taxon>Pseudomonadati</taxon>
        <taxon>Bacteroidota</taxon>
        <taxon>Flavobacteriia</taxon>
        <taxon>Flavobacteriales</taxon>
        <taxon>Weeksellaceae</taxon>
        <taxon>Chryseobacterium group</taxon>
        <taxon>Chryseobacterium</taxon>
    </lineage>
</organism>
<reference evidence="6 9" key="2">
    <citation type="submission" date="2018-11" db="EMBL/GenBank/DDBJ databases">
        <title>Proposal to divide the Flavobacteriaceae and reorganize its genera based on Amino Acid Identity values calculated from whole genome sequences.</title>
        <authorList>
            <person name="Nicholson A.C."/>
            <person name="Gulvik C.A."/>
            <person name="Whitney A.M."/>
            <person name="Humrighouse B.W."/>
            <person name="Bell M."/>
            <person name="Holmes B."/>
            <person name="Steigerwalt A.G."/>
            <person name="Villarma A."/>
            <person name="Sheth M."/>
            <person name="Batra D."/>
            <person name="Pryor J."/>
            <person name="Bernardet J.-F."/>
            <person name="Hugo C."/>
            <person name="Kampfer P."/>
            <person name="Newman J."/>
            <person name="McQuiston J.R."/>
        </authorList>
    </citation>
    <scope>NUCLEOTIDE SEQUENCE [LARGE SCALE GENOMIC DNA]</scope>
    <source>
        <strain evidence="6 9">KC_1864</strain>
    </source>
</reference>
<dbReference type="GO" id="GO:0009279">
    <property type="term" value="C:cell outer membrane"/>
    <property type="evidence" value="ECO:0007669"/>
    <property type="project" value="UniProtKB-SubCell"/>
</dbReference>
<protein>
    <submittedName>
        <fullName evidence="6">OmpA family protein</fullName>
    </submittedName>
</protein>
<dbReference type="Proteomes" id="UP000279972">
    <property type="component" value="Chromosome"/>
</dbReference>
<dbReference type="AlphaFoldDB" id="A0A3G6RMY1"/>
<evidence type="ECO:0000256" key="4">
    <source>
        <dbReference type="PROSITE-ProRule" id="PRU00473"/>
    </source>
</evidence>
<dbReference type="SUPFAM" id="SSF103088">
    <property type="entry name" value="OmpA-like"/>
    <property type="match status" value="1"/>
</dbReference>
<dbReference type="PANTHER" id="PTHR30329:SF21">
    <property type="entry name" value="LIPOPROTEIN YIAD-RELATED"/>
    <property type="match status" value="1"/>
</dbReference>
<evidence type="ECO:0000313" key="8">
    <source>
        <dbReference type="Proteomes" id="UP000236262"/>
    </source>
</evidence>
<evidence type="ECO:0000256" key="1">
    <source>
        <dbReference type="ARBA" id="ARBA00004442"/>
    </source>
</evidence>
<evidence type="ECO:0000256" key="3">
    <source>
        <dbReference type="ARBA" id="ARBA00023237"/>
    </source>
</evidence>
<evidence type="ECO:0000256" key="2">
    <source>
        <dbReference type="ARBA" id="ARBA00023136"/>
    </source>
</evidence>
<dbReference type="PANTHER" id="PTHR30329">
    <property type="entry name" value="STATOR ELEMENT OF FLAGELLAR MOTOR COMPLEX"/>
    <property type="match status" value="1"/>
</dbReference>
<dbReference type="InterPro" id="IPR006664">
    <property type="entry name" value="OMP_bac"/>
</dbReference>
<evidence type="ECO:0000313" key="6">
    <source>
        <dbReference type="EMBL" id="AZA84855.1"/>
    </source>
</evidence>
<gene>
    <name evidence="7" type="ORF">C1637_18920</name>
    <name evidence="6" type="ORF">EG342_24430</name>
</gene>
<dbReference type="Proteomes" id="UP000236262">
    <property type="component" value="Unassembled WGS sequence"/>
</dbReference>
<comment type="subcellular location">
    <subcellularLocation>
        <location evidence="1">Cell outer membrane</location>
    </subcellularLocation>
</comment>
<keyword evidence="9" id="KW-1185">Reference proteome</keyword>
<evidence type="ECO:0000313" key="9">
    <source>
        <dbReference type="Proteomes" id="UP000279972"/>
    </source>
</evidence>
<dbReference type="CDD" id="cd07185">
    <property type="entry name" value="OmpA_C-like"/>
    <property type="match status" value="1"/>
</dbReference>
<evidence type="ECO:0000259" key="5">
    <source>
        <dbReference type="PROSITE" id="PS51123"/>
    </source>
</evidence>